<dbReference type="SUPFAM" id="SSF56219">
    <property type="entry name" value="DNase I-like"/>
    <property type="match status" value="1"/>
</dbReference>
<accession>A0A8J3CR11</accession>
<feature type="site" description="Interaction with DNA substrate" evidence="7">
    <location>
        <position position="269"/>
    </location>
</feature>
<feature type="binding site" evidence="6">
    <location>
        <position position="269"/>
    </location>
    <ligand>
        <name>Mg(2+)</name>
        <dbReference type="ChEBI" id="CHEBI:18420"/>
        <label>1</label>
    </ligand>
</feature>
<evidence type="ECO:0000313" key="9">
    <source>
        <dbReference type="EMBL" id="GHA86506.1"/>
    </source>
</evidence>
<dbReference type="GO" id="GO:0004519">
    <property type="term" value="F:endonuclease activity"/>
    <property type="evidence" value="ECO:0007669"/>
    <property type="project" value="InterPro"/>
</dbReference>
<proteinExistence type="inferred from homology"/>
<dbReference type="PROSITE" id="PS00726">
    <property type="entry name" value="AP_NUCLEASE_F1_1"/>
    <property type="match status" value="1"/>
</dbReference>
<dbReference type="EMBL" id="BMZH01000002">
    <property type="protein sequence ID" value="GHA86506.1"/>
    <property type="molecule type" value="Genomic_DNA"/>
</dbReference>
<dbReference type="Gene3D" id="3.60.10.10">
    <property type="entry name" value="Endonuclease/exonuclease/phosphatase"/>
    <property type="match status" value="1"/>
</dbReference>
<comment type="cofactor">
    <cofactor evidence="6">
        <name>Mg(2+)</name>
        <dbReference type="ChEBI" id="CHEBI:18420"/>
    </cofactor>
    <cofactor evidence="6">
        <name>Mn(2+)</name>
        <dbReference type="ChEBI" id="CHEBI:29035"/>
    </cofactor>
    <text evidence="6">Probably binds two magnesium or manganese ions per subunit.</text>
</comment>
<dbReference type="Proteomes" id="UP000634004">
    <property type="component" value="Unassembled WGS sequence"/>
</dbReference>
<keyword evidence="2 6" id="KW-0479">Metal-binding</keyword>
<evidence type="ECO:0000256" key="6">
    <source>
        <dbReference type="PIRSR" id="PIRSR604808-2"/>
    </source>
</evidence>
<dbReference type="PROSITE" id="PS51435">
    <property type="entry name" value="AP_NUCLEASE_F1_4"/>
    <property type="match status" value="1"/>
</dbReference>
<sequence>MKISVATWNINSVRLREKTVLRFLEEQSPDVLCLQEIKCQNDQFPTKGFRALGYDYIEVAGMKAYHGAATISKLPLERIDTSFCPLDHARHVSTRVIADASMGDKGDFELHNFYIPAGGDVADRTINDKFGHKLDFIETMRAYFAERFALGDQHQVIVGDFNIAPHEHDVWGHKQLLKVVSHTPLEVGILEDLRISHDFIDTARLFRGDEEKLYSWWSYRAKDVMASNKGRRLDHIWVSPALKPAVEAPSRDGFTIHTDMRVWEKPSDHVPVVQVLDLAAL</sequence>
<protein>
    <submittedName>
        <fullName evidence="9">Exodeoxyribonuclease III</fullName>
    </submittedName>
</protein>
<evidence type="ECO:0000256" key="3">
    <source>
        <dbReference type="ARBA" id="ARBA00022801"/>
    </source>
</evidence>
<reference evidence="9" key="2">
    <citation type="submission" date="2020-09" db="EMBL/GenBank/DDBJ databases">
        <authorList>
            <person name="Sun Q."/>
            <person name="Kim S."/>
        </authorList>
    </citation>
    <scope>NUCLEOTIDE SEQUENCE</scope>
    <source>
        <strain evidence="9">KCTC 32513</strain>
    </source>
</reference>
<dbReference type="GO" id="GO:0003677">
    <property type="term" value="F:DNA binding"/>
    <property type="evidence" value="ECO:0007669"/>
    <property type="project" value="InterPro"/>
</dbReference>
<keyword evidence="6" id="KW-0464">Manganese</keyword>
<keyword evidence="4 6" id="KW-0460">Magnesium</keyword>
<evidence type="ECO:0000313" key="10">
    <source>
        <dbReference type="Proteomes" id="UP000634004"/>
    </source>
</evidence>
<dbReference type="PANTHER" id="PTHR43250">
    <property type="entry name" value="EXODEOXYRIBONUCLEASE III"/>
    <property type="match status" value="1"/>
</dbReference>
<dbReference type="RefSeq" id="WP_189495482.1">
    <property type="nucleotide sequence ID" value="NZ_BMZH01000002.1"/>
</dbReference>
<dbReference type="Pfam" id="PF03372">
    <property type="entry name" value="Exo_endo_phos"/>
    <property type="match status" value="1"/>
</dbReference>
<keyword evidence="3" id="KW-0378">Hydrolase</keyword>
<dbReference type="InterPro" id="IPR037493">
    <property type="entry name" value="ExoIII-like"/>
</dbReference>
<gene>
    <name evidence="9" type="primary">xthA3</name>
    <name evidence="9" type="ORF">GCM10009069_07140</name>
</gene>
<dbReference type="InterPro" id="IPR004808">
    <property type="entry name" value="AP_endonuc_1"/>
</dbReference>
<evidence type="ECO:0000256" key="7">
    <source>
        <dbReference type="PIRSR" id="PIRSR604808-3"/>
    </source>
</evidence>
<keyword evidence="10" id="KW-1185">Reference proteome</keyword>
<dbReference type="GO" id="GO:0046872">
    <property type="term" value="F:metal ion binding"/>
    <property type="evidence" value="ECO:0007669"/>
    <property type="project" value="UniProtKB-KW"/>
</dbReference>
<evidence type="ECO:0000256" key="5">
    <source>
        <dbReference type="PIRSR" id="PIRSR604808-1"/>
    </source>
</evidence>
<evidence type="ECO:0000256" key="4">
    <source>
        <dbReference type="ARBA" id="ARBA00022842"/>
    </source>
</evidence>
<evidence type="ECO:0000256" key="1">
    <source>
        <dbReference type="ARBA" id="ARBA00007092"/>
    </source>
</evidence>
<dbReference type="InterPro" id="IPR020847">
    <property type="entry name" value="AP_endonuclease_F1_BS"/>
</dbReference>
<feature type="binding site" evidence="6">
    <location>
        <position position="162"/>
    </location>
    <ligand>
        <name>Mg(2+)</name>
        <dbReference type="ChEBI" id="CHEBI:18420"/>
        <label>1</label>
    </ligand>
</feature>
<dbReference type="NCBIfam" id="TIGR00633">
    <property type="entry name" value="xth"/>
    <property type="match status" value="1"/>
</dbReference>
<dbReference type="GO" id="GO:0008311">
    <property type="term" value="F:double-stranded DNA 3'-5' DNA exonuclease activity"/>
    <property type="evidence" value="ECO:0007669"/>
    <property type="project" value="InterPro"/>
</dbReference>
<dbReference type="AlphaFoldDB" id="A0A8J3CR11"/>
<feature type="site" description="Transition state stabilizer" evidence="7">
    <location>
        <position position="162"/>
    </location>
</feature>
<comment type="similarity">
    <text evidence="1">Belongs to the DNA repair enzymes AP/ExoA family.</text>
</comment>
<feature type="active site" description="Proton acceptor" evidence="5">
    <location>
        <position position="269"/>
    </location>
</feature>
<organism evidence="9 10">
    <name type="scientific">Algimonas arctica</name>
    <dbReference type="NCBI Taxonomy" id="1479486"/>
    <lineage>
        <taxon>Bacteria</taxon>
        <taxon>Pseudomonadati</taxon>
        <taxon>Pseudomonadota</taxon>
        <taxon>Alphaproteobacteria</taxon>
        <taxon>Maricaulales</taxon>
        <taxon>Robiginitomaculaceae</taxon>
        <taxon>Algimonas</taxon>
    </lineage>
</organism>
<feature type="binding site" evidence="6">
    <location>
        <position position="160"/>
    </location>
    <ligand>
        <name>Mg(2+)</name>
        <dbReference type="ChEBI" id="CHEBI:18420"/>
        <label>1</label>
    </ligand>
</feature>
<feature type="site" description="Important for catalytic activity" evidence="7">
    <location>
        <position position="234"/>
    </location>
</feature>
<feature type="binding site" evidence="6">
    <location>
        <position position="36"/>
    </location>
    <ligand>
        <name>Mg(2+)</name>
        <dbReference type="ChEBI" id="CHEBI:18420"/>
        <label>1</label>
    </ligand>
</feature>
<dbReference type="GO" id="GO:0006281">
    <property type="term" value="P:DNA repair"/>
    <property type="evidence" value="ECO:0007669"/>
    <property type="project" value="InterPro"/>
</dbReference>
<feature type="domain" description="Endonuclease/exonuclease/phosphatase" evidence="8">
    <location>
        <begin position="6"/>
        <end position="269"/>
    </location>
</feature>
<dbReference type="InterPro" id="IPR005135">
    <property type="entry name" value="Endo/exonuclease/phosphatase"/>
</dbReference>
<evidence type="ECO:0000256" key="2">
    <source>
        <dbReference type="ARBA" id="ARBA00022723"/>
    </source>
</evidence>
<evidence type="ECO:0000259" key="8">
    <source>
        <dbReference type="Pfam" id="PF03372"/>
    </source>
</evidence>
<dbReference type="PANTHER" id="PTHR43250:SF2">
    <property type="entry name" value="EXODEOXYRIBONUCLEASE III"/>
    <property type="match status" value="1"/>
</dbReference>
<feature type="active site" description="Proton donor/acceptor" evidence="5">
    <location>
        <position position="160"/>
    </location>
</feature>
<reference evidence="9" key="1">
    <citation type="journal article" date="2014" name="Int. J. Syst. Evol. Microbiol.">
        <title>Complete genome sequence of Corynebacterium casei LMG S-19264T (=DSM 44701T), isolated from a smear-ripened cheese.</title>
        <authorList>
            <consortium name="US DOE Joint Genome Institute (JGI-PGF)"/>
            <person name="Walter F."/>
            <person name="Albersmeier A."/>
            <person name="Kalinowski J."/>
            <person name="Ruckert C."/>
        </authorList>
    </citation>
    <scope>NUCLEOTIDE SEQUENCE</scope>
    <source>
        <strain evidence="9">KCTC 32513</strain>
    </source>
</reference>
<feature type="active site" evidence="5">
    <location>
        <position position="114"/>
    </location>
</feature>
<feature type="binding site" evidence="6">
    <location>
        <position position="9"/>
    </location>
    <ligand>
        <name>Mg(2+)</name>
        <dbReference type="ChEBI" id="CHEBI:18420"/>
        <label>1</label>
    </ligand>
</feature>
<feature type="binding site" evidence="6">
    <location>
        <position position="268"/>
    </location>
    <ligand>
        <name>Mg(2+)</name>
        <dbReference type="ChEBI" id="CHEBI:18420"/>
        <label>1</label>
    </ligand>
</feature>
<comment type="caution">
    <text evidence="9">The sequence shown here is derived from an EMBL/GenBank/DDBJ whole genome shotgun (WGS) entry which is preliminary data.</text>
</comment>
<dbReference type="InterPro" id="IPR036691">
    <property type="entry name" value="Endo/exonu/phosph_ase_sf"/>
</dbReference>
<dbReference type="CDD" id="cd09086">
    <property type="entry name" value="ExoIII-like_AP-endo"/>
    <property type="match status" value="1"/>
</dbReference>
<name>A0A8J3CR11_9PROT</name>